<feature type="domain" description="Transposase IS4-like" evidence="4">
    <location>
        <begin position="144"/>
        <end position="329"/>
    </location>
</feature>
<dbReference type="GO" id="GO:0004803">
    <property type="term" value="F:transposase activity"/>
    <property type="evidence" value="ECO:0007669"/>
    <property type="project" value="InterPro"/>
</dbReference>
<proteinExistence type="predicted"/>
<name>A0A1J5QKR2_9ZZZZ</name>
<comment type="caution">
    <text evidence="6">The sequence shown here is derived from an EMBL/GenBank/DDBJ whole genome shotgun (WGS) entry which is preliminary data.</text>
</comment>
<protein>
    <submittedName>
        <fullName evidence="6">Transposase DDE domain protein</fullName>
    </submittedName>
</protein>
<comment type="function">
    <text evidence="1">Involved in the transposition of the insertion sequence IS5.</text>
</comment>
<accession>A0A1J5QKR2</accession>
<evidence type="ECO:0000256" key="2">
    <source>
        <dbReference type="ARBA" id="ARBA00023125"/>
    </source>
</evidence>
<evidence type="ECO:0000259" key="4">
    <source>
        <dbReference type="Pfam" id="PF01609"/>
    </source>
</evidence>
<evidence type="ECO:0000256" key="3">
    <source>
        <dbReference type="ARBA" id="ARBA00023172"/>
    </source>
</evidence>
<dbReference type="PANTHER" id="PTHR35604:SF2">
    <property type="entry name" value="TRANSPOSASE INSH FOR INSERTION SEQUENCE ELEMENT IS5A-RELATED"/>
    <property type="match status" value="1"/>
</dbReference>
<dbReference type="Pfam" id="PF01609">
    <property type="entry name" value="DDE_Tnp_1"/>
    <property type="match status" value="1"/>
</dbReference>
<dbReference type="EMBL" id="MLJW01000661">
    <property type="protein sequence ID" value="OIQ83906.1"/>
    <property type="molecule type" value="Genomic_DNA"/>
</dbReference>
<sequence>MAVIKVSLFAEQERECKMDKIGDALSKLAEHVDFAALAAEIDEAAPRPGRERGGRPPFPTELMIRVLVIQQLYNLSDEQMEFQLLDRLSFQRFVGLRQSSQAPDRTTIWTFKERLIKGGASERIFDAVSHQLDRHGYIARGGQMVDASIVPVPKQTLSRDEKEIVQQDAMPAEWSPPKRRQKDVQARWTKKHGKSYFGYKLSTSVDRRHKLVRKIHISTASEHDTLHFEGVLDAGNTSRDVWADKGYVDGERAQRLRAQGWRMHIQRKGQAGKPLSDCQERRNRRIAKTRARVEHIYASLEQMGGKALRSIGLDRATLHLNWKAATYNLRRLCSLMEVGPAPF</sequence>
<reference evidence="6" key="1">
    <citation type="submission" date="2016-10" db="EMBL/GenBank/DDBJ databases">
        <title>Sequence of Gallionella enrichment culture.</title>
        <authorList>
            <person name="Poehlein A."/>
            <person name="Muehling M."/>
            <person name="Daniel R."/>
        </authorList>
    </citation>
    <scope>NUCLEOTIDE SEQUENCE</scope>
</reference>
<dbReference type="NCBIfam" id="NF033581">
    <property type="entry name" value="transpos_IS5_4"/>
    <property type="match status" value="1"/>
</dbReference>
<evidence type="ECO:0000259" key="5">
    <source>
        <dbReference type="Pfam" id="PF05598"/>
    </source>
</evidence>
<dbReference type="AlphaFoldDB" id="A0A1J5QKR2"/>
<feature type="domain" description="Transposase InsH N-terminal" evidence="5">
    <location>
        <begin position="22"/>
        <end position="114"/>
    </location>
</feature>
<organism evidence="6">
    <name type="scientific">mine drainage metagenome</name>
    <dbReference type="NCBI Taxonomy" id="410659"/>
    <lineage>
        <taxon>unclassified sequences</taxon>
        <taxon>metagenomes</taxon>
        <taxon>ecological metagenomes</taxon>
    </lineage>
</organism>
<dbReference type="InterPro" id="IPR002559">
    <property type="entry name" value="Transposase_11"/>
</dbReference>
<evidence type="ECO:0000256" key="1">
    <source>
        <dbReference type="ARBA" id="ARBA00003544"/>
    </source>
</evidence>
<dbReference type="PANTHER" id="PTHR35604">
    <property type="entry name" value="TRANSPOSASE INSH FOR INSERTION SEQUENCE ELEMENT IS5A-RELATED"/>
    <property type="match status" value="1"/>
</dbReference>
<dbReference type="Pfam" id="PF05598">
    <property type="entry name" value="DUF772"/>
    <property type="match status" value="1"/>
</dbReference>
<dbReference type="GO" id="GO:0003677">
    <property type="term" value="F:DNA binding"/>
    <property type="evidence" value="ECO:0007669"/>
    <property type="project" value="UniProtKB-KW"/>
</dbReference>
<dbReference type="InterPro" id="IPR008490">
    <property type="entry name" value="Transposase_InsH_N"/>
</dbReference>
<evidence type="ECO:0000313" key="6">
    <source>
        <dbReference type="EMBL" id="OIQ83906.1"/>
    </source>
</evidence>
<dbReference type="GO" id="GO:0006313">
    <property type="term" value="P:DNA transposition"/>
    <property type="evidence" value="ECO:0007669"/>
    <property type="project" value="InterPro"/>
</dbReference>
<dbReference type="InterPro" id="IPR047959">
    <property type="entry name" value="Transpos_IS5"/>
</dbReference>
<keyword evidence="2" id="KW-0238">DNA-binding</keyword>
<gene>
    <name evidence="6" type="ORF">GALL_342800</name>
</gene>
<keyword evidence="3" id="KW-0233">DNA recombination</keyword>